<evidence type="ECO:0000313" key="1">
    <source>
        <dbReference type="EMBL" id="GAH72755.1"/>
    </source>
</evidence>
<proteinExistence type="predicted"/>
<protein>
    <submittedName>
        <fullName evidence="1">Uncharacterized protein</fullName>
    </submittedName>
</protein>
<accession>X1IU03</accession>
<dbReference type="AlphaFoldDB" id="X1IU03"/>
<name>X1IU03_9ZZZZ</name>
<sequence length="73" mass="8775">MVEPSNYFTTRLNHTEYDDYRKGDKMGDLELVLLAYYRSRPLKSLTVQEVDEYLYLELKLGLEPWQQMRRGTP</sequence>
<dbReference type="EMBL" id="BARU01031267">
    <property type="protein sequence ID" value="GAH72755.1"/>
    <property type="molecule type" value="Genomic_DNA"/>
</dbReference>
<organism evidence="1">
    <name type="scientific">marine sediment metagenome</name>
    <dbReference type="NCBI Taxonomy" id="412755"/>
    <lineage>
        <taxon>unclassified sequences</taxon>
        <taxon>metagenomes</taxon>
        <taxon>ecological metagenomes</taxon>
    </lineage>
</organism>
<gene>
    <name evidence="1" type="ORF">S03H2_49480</name>
</gene>
<reference evidence="1" key="1">
    <citation type="journal article" date="2014" name="Front. Microbiol.">
        <title>High frequency of phylogenetically diverse reductive dehalogenase-homologous genes in deep subseafloor sedimentary metagenomes.</title>
        <authorList>
            <person name="Kawai M."/>
            <person name="Futagami T."/>
            <person name="Toyoda A."/>
            <person name="Takaki Y."/>
            <person name="Nishi S."/>
            <person name="Hori S."/>
            <person name="Arai W."/>
            <person name="Tsubouchi T."/>
            <person name="Morono Y."/>
            <person name="Uchiyama I."/>
            <person name="Ito T."/>
            <person name="Fujiyama A."/>
            <person name="Inagaki F."/>
            <person name="Takami H."/>
        </authorList>
    </citation>
    <scope>NUCLEOTIDE SEQUENCE</scope>
    <source>
        <strain evidence="1">Expedition CK06-06</strain>
    </source>
</reference>
<comment type="caution">
    <text evidence="1">The sequence shown here is derived from an EMBL/GenBank/DDBJ whole genome shotgun (WGS) entry which is preliminary data.</text>
</comment>